<name>A0A5B7K4P1_PORTR</name>
<protein>
    <submittedName>
        <fullName evidence="1">Uncharacterized protein</fullName>
    </submittedName>
</protein>
<proteinExistence type="predicted"/>
<accession>A0A5B7K4P1</accession>
<keyword evidence="2" id="KW-1185">Reference proteome</keyword>
<sequence>MGKIPGHSASVKGTGDWWEGAKAERCFLYRSVADMKSQTYATPPSPEIHSPLWFHERFNHWPLLSTIISLITNDSDLCLLLQPSQVFH</sequence>
<dbReference type="EMBL" id="VSRR010127500">
    <property type="protein sequence ID" value="MPD01524.1"/>
    <property type="molecule type" value="Genomic_DNA"/>
</dbReference>
<comment type="caution">
    <text evidence="1">The sequence shown here is derived from an EMBL/GenBank/DDBJ whole genome shotgun (WGS) entry which is preliminary data.</text>
</comment>
<reference evidence="1 2" key="1">
    <citation type="submission" date="2019-05" db="EMBL/GenBank/DDBJ databases">
        <title>Another draft genome of Portunus trituberculatus and its Hox gene families provides insights of decapod evolution.</title>
        <authorList>
            <person name="Jeong J.-H."/>
            <person name="Song I."/>
            <person name="Kim S."/>
            <person name="Choi T."/>
            <person name="Kim D."/>
            <person name="Ryu S."/>
            <person name="Kim W."/>
        </authorList>
    </citation>
    <scope>NUCLEOTIDE SEQUENCE [LARGE SCALE GENOMIC DNA]</scope>
    <source>
        <tissue evidence="1">Muscle</tissue>
    </source>
</reference>
<organism evidence="1 2">
    <name type="scientific">Portunus trituberculatus</name>
    <name type="common">Swimming crab</name>
    <name type="synonym">Neptunus trituberculatus</name>
    <dbReference type="NCBI Taxonomy" id="210409"/>
    <lineage>
        <taxon>Eukaryota</taxon>
        <taxon>Metazoa</taxon>
        <taxon>Ecdysozoa</taxon>
        <taxon>Arthropoda</taxon>
        <taxon>Crustacea</taxon>
        <taxon>Multicrustacea</taxon>
        <taxon>Malacostraca</taxon>
        <taxon>Eumalacostraca</taxon>
        <taxon>Eucarida</taxon>
        <taxon>Decapoda</taxon>
        <taxon>Pleocyemata</taxon>
        <taxon>Brachyura</taxon>
        <taxon>Eubrachyura</taxon>
        <taxon>Portunoidea</taxon>
        <taxon>Portunidae</taxon>
        <taxon>Portuninae</taxon>
        <taxon>Portunus</taxon>
    </lineage>
</organism>
<gene>
    <name evidence="1" type="ORF">E2C01_097056</name>
</gene>
<evidence type="ECO:0000313" key="1">
    <source>
        <dbReference type="EMBL" id="MPD01524.1"/>
    </source>
</evidence>
<dbReference type="AlphaFoldDB" id="A0A5B7K4P1"/>
<evidence type="ECO:0000313" key="2">
    <source>
        <dbReference type="Proteomes" id="UP000324222"/>
    </source>
</evidence>
<dbReference type="Proteomes" id="UP000324222">
    <property type="component" value="Unassembled WGS sequence"/>
</dbReference>